<sequence length="529" mass="58664">MIAVQLAPSMAPDMGSSPPPESDPVLPFGYALDPVQEPSFDVPNPAPGTPILSENDSRLICTFFEDMTSNHYNTPSFGEGITLSEAWINLPPQFMGTATSYGSHDPSLQSQPFTAGDQPPHQPRVMPLETQLMPHSTQSFHHLQTAQTHQQHHPLPHPQPHQQQHHPLPHPQPHQQHHQQPQSQPHSQPPSQPHQQSHQLHHHQHHQLYPQHPQHPQNHHPPSADVLNAAATLVQNAPLGRVPAPRTSEPQLSRLSHASDVGHRRHQLLEEFTAETRRSSLEVEHGPPLVNWMWGSSRPVPAARRPTVPLEDFQWGSDASFGPAPQGYAPEQPAQAAADVVSQTHMSCLDCLKVNPSAANTRTNSPAALGNNVGDCSAYIKREEDHGVPPRKRRKSDNVKEPVDVPDDNQNNDVGKRRRSRTERLDDASPAPPSRRRKSTANGTKPPRENLTEEQKRENHIRSEQKRRTLIKEGFDDLCDLVPGLKGGGFSKSTMLSLTAEWLEELIGGNRTLVAQLAGLSNENEEARS</sequence>
<comment type="subcellular location">
    <subcellularLocation>
        <location evidence="1">Nucleus</location>
    </subcellularLocation>
</comment>
<dbReference type="STRING" id="2004952.A0A2C5ZA37"/>
<evidence type="ECO:0000256" key="3">
    <source>
        <dbReference type="ARBA" id="ARBA00023125"/>
    </source>
</evidence>
<dbReference type="GO" id="GO:0000981">
    <property type="term" value="F:DNA-binding transcription factor activity, RNA polymerase II-specific"/>
    <property type="evidence" value="ECO:0007669"/>
    <property type="project" value="TreeGrafter"/>
</dbReference>
<gene>
    <name evidence="8" type="ORF">CDD80_99</name>
</gene>
<comment type="caution">
    <text evidence="8">The sequence shown here is derived from an EMBL/GenBank/DDBJ whole genome shotgun (WGS) entry which is preliminary data.</text>
</comment>
<protein>
    <recommendedName>
        <fullName evidence="7">BHLH domain-containing protein</fullName>
    </recommendedName>
</protein>
<reference evidence="8 9" key="1">
    <citation type="submission" date="2017-06" db="EMBL/GenBank/DDBJ databases">
        <title>Ant-infecting Ophiocordyceps genomes reveal a high diversity of potential behavioral manipulation genes and a possible major role for enterotoxins.</title>
        <authorList>
            <person name="De Bekker C."/>
            <person name="Evans H.C."/>
            <person name="Brachmann A."/>
            <person name="Hughes D.P."/>
        </authorList>
    </citation>
    <scope>NUCLEOTIDE SEQUENCE [LARGE SCALE GENOMIC DNA]</scope>
    <source>
        <strain evidence="8 9">Map16</strain>
    </source>
</reference>
<keyword evidence="3" id="KW-0238">DNA-binding</keyword>
<feature type="compositionally biased region" description="Low complexity" evidence="6">
    <location>
        <begin position="207"/>
        <end position="223"/>
    </location>
</feature>
<name>A0A2C5ZA37_9HYPO</name>
<dbReference type="GO" id="GO:0046983">
    <property type="term" value="F:protein dimerization activity"/>
    <property type="evidence" value="ECO:0007669"/>
    <property type="project" value="InterPro"/>
</dbReference>
<dbReference type="InterPro" id="IPR052207">
    <property type="entry name" value="Max-like/E-box_TFs"/>
</dbReference>
<feature type="region of interest" description="Disordered" evidence="6">
    <location>
        <begin position="98"/>
        <end position="125"/>
    </location>
</feature>
<dbReference type="InterPro" id="IPR011598">
    <property type="entry name" value="bHLH_dom"/>
</dbReference>
<dbReference type="OrthoDB" id="5778525at2759"/>
<keyword evidence="9" id="KW-1185">Reference proteome</keyword>
<dbReference type="InterPro" id="IPR036638">
    <property type="entry name" value="HLH_DNA-bd_sf"/>
</dbReference>
<feature type="region of interest" description="Disordered" evidence="6">
    <location>
        <begin position="1"/>
        <end position="27"/>
    </location>
</feature>
<dbReference type="GO" id="GO:0000978">
    <property type="term" value="F:RNA polymerase II cis-regulatory region sequence-specific DNA binding"/>
    <property type="evidence" value="ECO:0007669"/>
    <property type="project" value="TreeGrafter"/>
</dbReference>
<keyword evidence="4" id="KW-0804">Transcription</keyword>
<feature type="region of interest" description="Disordered" evidence="6">
    <location>
        <begin position="141"/>
        <end position="224"/>
    </location>
</feature>
<dbReference type="Gene3D" id="4.10.280.10">
    <property type="entry name" value="Helix-loop-helix DNA-binding domain"/>
    <property type="match status" value="1"/>
</dbReference>
<dbReference type="AlphaFoldDB" id="A0A2C5ZA37"/>
<feature type="region of interest" description="Disordered" evidence="6">
    <location>
        <begin position="240"/>
        <end position="264"/>
    </location>
</feature>
<dbReference type="Proteomes" id="UP000226431">
    <property type="component" value="Unassembled WGS sequence"/>
</dbReference>
<keyword evidence="2" id="KW-0805">Transcription regulation</keyword>
<evidence type="ECO:0000256" key="4">
    <source>
        <dbReference type="ARBA" id="ARBA00023163"/>
    </source>
</evidence>
<keyword evidence="5" id="KW-0539">Nucleus</keyword>
<evidence type="ECO:0000313" key="9">
    <source>
        <dbReference type="Proteomes" id="UP000226431"/>
    </source>
</evidence>
<feature type="compositionally biased region" description="Basic and acidic residues" evidence="6">
    <location>
        <begin position="446"/>
        <end position="467"/>
    </location>
</feature>
<dbReference type="SUPFAM" id="SSF47459">
    <property type="entry name" value="HLH, helix-loop-helix DNA-binding domain"/>
    <property type="match status" value="1"/>
</dbReference>
<evidence type="ECO:0000256" key="1">
    <source>
        <dbReference type="ARBA" id="ARBA00004123"/>
    </source>
</evidence>
<evidence type="ECO:0000256" key="5">
    <source>
        <dbReference type="ARBA" id="ARBA00023242"/>
    </source>
</evidence>
<evidence type="ECO:0000259" key="7">
    <source>
        <dbReference type="PROSITE" id="PS50888"/>
    </source>
</evidence>
<feature type="region of interest" description="Disordered" evidence="6">
    <location>
        <begin position="381"/>
        <end position="467"/>
    </location>
</feature>
<evidence type="ECO:0000256" key="6">
    <source>
        <dbReference type="SAM" id="MobiDB-lite"/>
    </source>
</evidence>
<dbReference type="EMBL" id="NJES01000100">
    <property type="protein sequence ID" value="PHH77877.1"/>
    <property type="molecule type" value="Genomic_DNA"/>
</dbReference>
<evidence type="ECO:0000313" key="8">
    <source>
        <dbReference type="EMBL" id="PHH77877.1"/>
    </source>
</evidence>
<proteinExistence type="predicted"/>
<dbReference type="GO" id="GO:0005634">
    <property type="term" value="C:nucleus"/>
    <property type="evidence" value="ECO:0007669"/>
    <property type="project" value="UniProtKB-SubCell"/>
</dbReference>
<dbReference type="PROSITE" id="PS50888">
    <property type="entry name" value="BHLH"/>
    <property type="match status" value="1"/>
</dbReference>
<dbReference type="CDD" id="cd11404">
    <property type="entry name" value="bHLHzip_Mlx_like"/>
    <property type="match status" value="1"/>
</dbReference>
<dbReference type="Pfam" id="PF00010">
    <property type="entry name" value="HLH"/>
    <property type="match status" value="1"/>
</dbReference>
<dbReference type="PANTHER" id="PTHR15741">
    <property type="entry name" value="BASIC HELIX-LOOP-HELIX ZIP TRANSCRIPTION FACTOR"/>
    <property type="match status" value="1"/>
</dbReference>
<dbReference type="PANTHER" id="PTHR15741:SF27">
    <property type="entry name" value="TRANSCRIPTION FACTOR AP-4"/>
    <property type="match status" value="1"/>
</dbReference>
<evidence type="ECO:0000256" key="2">
    <source>
        <dbReference type="ARBA" id="ARBA00023015"/>
    </source>
</evidence>
<organism evidence="8 9">
    <name type="scientific">Ophiocordyceps camponoti-rufipedis</name>
    <dbReference type="NCBI Taxonomy" id="2004952"/>
    <lineage>
        <taxon>Eukaryota</taxon>
        <taxon>Fungi</taxon>
        <taxon>Dikarya</taxon>
        <taxon>Ascomycota</taxon>
        <taxon>Pezizomycotina</taxon>
        <taxon>Sordariomycetes</taxon>
        <taxon>Hypocreomycetidae</taxon>
        <taxon>Hypocreales</taxon>
        <taxon>Ophiocordycipitaceae</taxon>
        <taxon>Ophiocordyceps</taxon>
    </lineage>
</organism>
<accession>A0A2C5ZA37</accession>
<feature type="domain" description="BHLH" evidence="7">
    <location>
        <begin position="455"/>
        <end position="506"/>
    </location>
</feature>
<feature type="compositionally biased region" description="Polar residues" evidence="6">
    <location>
        <begin position="98"/>
        <end position="113"/>
    </location>
</feature>